<dbReference type="InterPro" id="IPR017408">
    <property type="entry name" value="Arginine_N-MeTrfase_2"/>
</dbReference>
<dbReference type="EMBL" id="JAVHNR010000003">
    <property type="protein sequence ID" value="KAK6348672.1"/>
    <property type="molecule type" value="Genomic_DNA"/>
</dbReference>
<keyword evidence="7 8" id="KW-0539">Nucleus</keyword>
<evidence type="ECO:0000256" key="1">
    <source>
        <dbReference type="ARBA" id="ARBA00002207"/>
    </source>
</evidence>
<keyword evidence="6" id="KW-0949">S-adenosyl-L-methionine</keyword>
<comment type="function">
    <text evidence="1 8">S-adenosyl-L-methionine-dependent protein-arginine N-methyltransferase that methylates the delta-nitrogen atom of arginine residues to form N5-methylarginine (type IV) in target proteins. Monomethylates ribosomal protein L12.</text>
</comment>
<comment type="similarity">
    <text evidence="8">Belongs to the class I-like SAM-binding methyltransferase superfamily. RMT2 methyltransferase family.</text>
</comment>
<keyword evidence="12" id="KW-1185">Reference proteome</keyword>
<keyword evidence="4 8" id="KW-0489">Methyltransferase</keyword>
<dbReference type="PANTHER" id="PTHR32379">
    <property type="entry name" value="GUANIDINOACETATE N-METHYLTRANSFERASE"/>
    <property type="match status" value="1"/>
</dbReference>
<dbReference type="GO" id="GO:0019702">
    <property type="term" value="F:protein arginine N5-methyltransferase activity"/>
    <property type="evidence" value="ECO:0007669"/>
    <property type="project" value="TreeGrafter"/>
</dbReference>
<evidence type="ECO:0000313" key="12">
    <source>
        <dbReference type="Proteomes" id="UP001313282"/>
    </source>
</evidence>
<name>A0AAN8RPR4_9PEZI</name>
<dbReference type="GO" id="GO:0005737">
    <property type="term" value="C:cytoplasm"/>
    <property type="evidence" value="ECO:0007669"/>
    <property type="project" value="UniProtKB-SubCell"/>
</dbReference>
<dbReference type="PIRSF" id="PIRSF038148">
    <property type="entry name" value="Arginine_N-mtfrase-2"/>
    <property type="match status" value="1"/>
</dbReference>
<evidence type="ECO:0000256" key="8">
    <source>
        <dbReference type="PIRNR" id="PIRNR038148"/>
    </source>
</evidence>
<evidence type="ECO:0000256" key="3">
    <source>
        <dbReference type="ARBA" id="ARBA00022490"/>
    </source>
</evidence>
<dbReference type="InterPro" id="IPR051038">
    <property type="entry name" value="RMT2/GAMT_Mtase"/>
</dbReference>
<comment type="subcellular location">
    <subcellularLocation>
        <location evidence="8">Cytoplasm</location>
    </subcellularLocation>
    <subcellularLocation>
        <location evidence="8">Nucleus</location>
    </subcellularLocation>
</comment>
<organism evidence="11 12">
    <name type="scientific">Orbilia javanica</name>
    <dbReference type="NCBI Taxonomy" id="47235"/>
    <lineage>
        <taxon>Eukaryota</taxon>
        <taxon>Fungi</taxon>
        <taxon>Dikarya</taxon>
        <taxon>Ascomycota</taxon>
        <taxon>Pezizomycotina</taxon>
        <taxon>Orbiliomycetes</taxon>
        <taxon>Orbiliales</taxon>
        <taxon>Orbiliaceae</taxon>
        <taxon>Orbilia</taxon>
    </lineage>
</organism>
<feature type="domain" description="RMT2" evidence="10">
    <location>
        <begin position="208"/>
        <end position="439"/>
    </location>
</feature>
<evidence type="ECO:0000256" key="7">
    <source>
        <dbReference type="ARBA" id="ARBA00023242"/>
    </source>
</evidence>
<evidence type="ECO:0000256" key="4">
    <source>
        <dbReference type="ARBA" id="ARBA00022603"/>
    </source>
</evidence>
<dbReference type="Gene3D" id="1.25.40.20">
    <property type="entry name" value="Ankyrin repeat-containing domain"/>
    <property type="match status" value="1"/>
</dbReference>
<evidence type="ECO:0000313" key="11">
    <source>
        <dbReference type="EMBL" id="KAK6348672.1"/>
    </source>
</evidence>
<dbReference type="Gene3D" id="3.40.50.150">
    <property type="entry name" value="Vaccinia Virus protein VP39"/>
    <property type="match status" value="1"/>
</dbReference>
<feature type="compositionally biased region" description="Acidic residues" evidence="9">
    <location>
        <begin position="152"/>
        <end position="169"/>
    </location>
</feature>
<reference evidence="11 12" key="1">
    <citation type="submission" date="2019-10" db="EMBL/GenBank/DDBJ databases">
        <authorList>
            <person name="Palmer J.M."/>
        </authorList>
    </citation>
    <scope>NUCLEOTIDE SEQUENCE [LARGE SCALE GENOMIC DNA]</scope>
    <source>
        <strain evidence="11 12">TWF718</strain>
    </source>
</reference>
<dbReference type="PROSITE" id="PS51559">
    <property type="entry name" value="SAM_RMT2"/>
    <property type="match status" value="1"/>
</dbReference>
<accession>A0AAN8RPR4</accession>
<proteinExistence type="inferred from homology"/>
<comment type="subunit">
    <text evidence="2 8">Monomer.</text>
</comment>
<keyword evidence="3 8" id="KW-0963">Cytoplasm</keyword>
<protein>
    <recommendedName>
        <fullName evidence="8">Arginine N-methyltransferase 2</fullName>
        <ecNumber evidence="8">2.1.1.-</ecNumber>
    </recommendedName>
</protein>
<sequence length="439" mass="48455">MSVSTEAQSLLLAAADHNILLLRSLLKSQTPNVQDPATLRTPLHLAIAAFETNPSLLTSSQEPTANGNHQNGNGVPPTSTDELSLPPLTRATKTLELLLQNGAIWNSLDVNNETPGCIAYRLGLTSLYEVMVDAGVRAELLFGRLDGYMALDDDDEDEDDDEELEEGDVIDISVEGQKEEDKAQGDEGEEAPELVSTEQTALDKATEEAIPVTSDVYLSSTLSIDDEKILDEDKNGVMMSWESNIMSLTVQNLLTPPTPAGPKVLNIGYGMGIIDSYFQSSTPAPSSHHIIEAHPQILEKLSTSPISKQPGVIIHAGRWQEILPKLVNDGDVTFDAIYFDTFAEDYSQLKLFFTEYVIALLNPEGKFGFFNGLGADRQIAYDVYKKVVDIDLLEAGLETEWVEVEIDSKKMEGDGEWKGVRRKYWDLEKYWLPVSRFIG</sequence>
<dbReference type="InterPro" id="IPR036770">
    <property type="entry name" value="Ankyrin_rpt-contain_sf"/>
</dbReference>
<comment type="caution">
    <text evidence="11">The sequence shown here is derived from an EMBL/GenBank/DDBJ whole genome shotgun (WGS) entry which is preliminary data.</text>
</comment>
<dbReference type="SUPFAM" id="SSF53335">
    <property type="entry name" value="S-adenosyl-L-methionine-dependent methyltransferases"/>
    <property type="match status" value="1"/>
</dbReference>
<dbReference type="Proteomes" id="UP001313282">
    <property type="component" value="Unassembled WGS sequence"/>
</dbReference>
<dbReference type="InterPro" id="IPR026480">
    <property type="entry name" value="RMT2_dom"/>
</dbReference>
<gene>
    <name evidence="11" type="primary">RMT2</name>
    <name evidence="11" type="ORF">TWF718_006460</name>
</gene>
<evidence type="ECO:0000256" key="9">
    <source>
        <dbReference type="SAM" id="MobiDB-lite"/>
    </source>
</evidence>
<feature type="region of interest" description="Disordered" evidence="9">
    <location>
        <begin position="152"/>
        <end position="207"/>
    </location>
</feature>
<evidence type="ECO:0000256" key="5">
    <source>
        <dbReference type="ARBA" id="ARBA00022679"/>
    </source>
</evidence>
<dbReference type="SUPFAM" id="SSF48403">
    <property type="entry name" value="Ankyrin repeat"/>
    <property type="match status" value="1"/>
</dbReference>
<dbReference type="AlphaFoldDB" id="A0AAN8RPR4"/>
<dbReference type="GO" id="GO:0005634">
    <property type="term" value="C:nucleus"/>
    <property type="evidence" value="ECO:0007669"/>
    <property type="project" value="UniProtKB-SubCell"/>
</dbReference>
<evidence type="ECO:0000256" key="6">
    <source>
        <dbReference type="ARBA" id="ARBA00022691"/>
    </source>
</evidence>
<dbReference type="InterPro" id="IPR029063">
    <property type="entry name" value="SAM-dependent_MTases_sf"/>
</dbReference>
<dbReference type="EC" id="2.1.1.-" evidence="8"/>
<dbReference type="GO" id="GO:0032259">
    <property type="term" value="P:methylation"/>
    <property type="evidence" value="ECO:0007669"/>
    <property type="project" value="UniProtKB-KW"/>
</dbReference>
<evidence type="ECO:0000259" key="10">
    <source>
        <dbReference type="PROSITE" id="PS51559"/>
    </source>
</evidence>
<dbReference type="PANTHER" id="PTHR32379:SF1">
    <property type="entry name" value="GUANIDINOACETATE N-METHYLTRANSFERASE"/>
    <property type="match status" value="1"/>
</dbReference>
<feature type="compositionally biased region" description="Basic and acidic residues" evidence="9">
    <location>
        <begin position="176"/>
        <end position="185"/>
    </location>
</feature>
<feature type="region of interest" description="Disordered" evidence="9">
    <location>
        <begin position="57"/>
        <end position="84"/>
    </location>
</feature>
<keyword evidence="5 8" id="KW-0808">Transferase</keyword>
<feature type="compositionally biased region" description="Polar residues" evidence="9">
    <location>
        <begin position="57"/>
        <end position="82"/>
    </location>
</feature>
<evidence type="ECO:0000256" key="2">
    <source>
        <dbReference type="ARBA" id="ARBA00011245"/>
    </source>
</evidence>